<evidence type="ECO:0000313" key="1">
    <source>
        <dbReference type="EMBL" id="QJS00332.1"/>
    </source>
</evidence>
<sequence>MTDEHIGKLIRLKLEQACGADITVTYDLITDEMQRAAQDF</sequence>
<keyword evidence="1" id="KW-0614">Plasmid</keyword>
<protein>
    <submittedName>
        <fullName evidence="1">Uncharacterized protein</fullName>
    </submittedName>
</protein>
<accession>A0A6M4NRC2</accession>
<name>A0A6M4NRC2_9ENTR</name>
<reference evidence="1" key="1">
    <citation type="submission" date="2019-11" db="EMBL/GenBank/DDBJ databases">
        <authorList>
            <person name="Qin S."/>
            <person name="Dong H."/>
        </authorList>
    </citation>
    <scope>NUCLEOTIDE SEQUENCE</scope>
    <source>
        <strain evidence="1">KP18-31</strain>
        <plasmid evidence="1">pKP18-31-IMP,KPC</plasmid>
    </source>
</reference>
<organism evidence="1">
    <name type="scientific">Klebsiella quasipneumoniae</name>
    <dbReference type="NCBI Taxonomy" id="1463165"/>
    <lineage>
        <taxon>Bacteria</taxon>
        <taxon>Pseudomonadati</taxon>
        <taxon>Pseudomonadota</taxon>
        <taxon>Gammaproteobacteria</taxon>
        <taxon>Enterobacterales</taxon>
        <taxon>Enterobacteriaceae</taxon>
        <taxon>Klebsiella/Raoultella group</taxon>
        <taxon>Klebsiella</taxon>
        <taxon>Klebsiella pneumoniae complex</taxon>
    </lineage>
</organism>
<geneLocation type="plasmid" evidence="1">
    <name>pKP18-31-IMP</name>
</geneLocation>
<dbReference type="EMBL" id="MN661402">
    <property type="protein sequence ID" value="QJS00332.1"/>
    <property type="molecule type" value="Genomic_DNA"/>
</dbReference>
<proteinExistence type="predicted"/>
<dbReference type="AlphaFoldDB" id="A0A6M4NRC2"/>